<accession>A0A5N5T1U4</accession>
<protein>
    <submittedName>
        <fullName evidence="2">Uncharacterized protein</fullName>
    </submittedName>
</protein>
<feature type="compositionally biased region" description="Low complexity" evidence="1">
    <location>
        <begin position="180"/>
        <end position="196"/>
    </location>
</feature>
<gene>
    <name evidence="2" type="ORF">Anas_02164</name>
</gene>
<organism evidence="2 3">
    <name type="scientific">Armadillidium nasatum</name>
    <dbReference type="NCBI Taxonomy" id="96803"/>
    <lineage>
        <taxon>Eukaryota</taxon>
        <taxon>Metazoa</taxon>
        <taxon>Ecdysozoa</taxon>
        <taxon>Arthropoda</taxon>
        <taxon>Crustacea</taxon>
        <taxon>Multicrustacea</taxon>
        <taxon>Malacostraca</taxon>
        <taxon>Eumalacostraca</taxon>
        <taxon>Peracarida</taxon>
        <taxon>Isopoda</taxon>
        <taxon>Oniscidea</taxon>
        <taxon>Crinocheta</taxon>
        <taxon>Armadillidiidae</taxon>
        <taxon>Armadillidium</taxon>
    </lineage>
</organism>
<comment type="caution">
    <text evidence="2">The sequence shown here is derived from an EMBL/GenBank/DDBJ whole genome shotgun (WGS) entry which is preliminary data.</text>
</comment>
<feature type="compositionally biased region" description="Basic and acidic residues" evidence="1">
    <location>
        <begin position="170"/>
        <end position="179"/>
    </location>
</feature>
<name>A0A5N5T1U4_9CRUS</name>
<feature type="compositionally biased region" description="Low complexity" evidence="1">
    <location>
        <begin position="225"/>
        <end position="241"/>
    </location>
</feature>
<sequence length="492" mass="54153">MEELYMAGNDGELSFLENDGNILLDQGHQGFISSGEQQTPRIIYTQPPQIQYIVQTADPQQHQYTYGNIGAASAYTYSTGHITQAPQQIVQQSINRNEEYSIVQEIQPQHQGILHIVPQHQQIQIPSIVEIPVQHQQQELHVQKQLQHKQNAPLVISQNAQQITFVQKPDNIRTSEDAKSQSTVSVYPSPSSSQQQITLAVQSPSVSHRLQRVQRGGSFSARIQSPPSVIPSSPARPRGSPGQAGQRPRAALITNSHNDNFLKHLEQKTSYAARGKSRGKNAAAQQRKLCSQQINYNIGSNSIDSDISQSPLQGSSAHDKNTITVEETDGQNTVIPTQLKADLPQQGNVSKRTEQLLTIPKQNISTEALTNLQTTKIIHINKEKQNSPLMVVKGPKVYVLSSNVRGNLSGSSDAATRNSISETENIQGLYCIKNDSEMSNTGDASNSQEIIPLGPKGLITSHNKLVSRNIGKFSLSENSQIIKKPSDQFVIR</sequence>
<keyword evidence="3" id="KW-1185">Reference proteome</keyword>
<proteinExistence type="predicted"/>
<evidence type="ECO:0000313" key="3">
    <source>
        <dbReference type="Proteomes" id="UP000326759"/>
    </source>
</evidence>
<dbReference type="EMBL" id="SEYY01013969">
    <property type="protein sequence ID" value="KAB7500434.1"/>
    <property type="molecule type" value="Genomic_DNA"/>
</dbReference>
<feature type="non-terminal residue" evidence="2">
    <location>
        <position position="492"/>
    </location>
</feature>
<reference evidence="2 3" key="1">
    <citation type="journal article" date="2019" name="PLoS Biol.">
        <title>Sex chromosomes control vertical transmission of feminizing Wolbachia symbionts in an isopod.</title>
        <authorList>
            <person name="Becking T."/>
            <person name="Chebbi M.A."/>
            <person name="Giraud I."/>
            <person name="Moumen B."/>
            <person name="Laverre T."/>
            <person name="Caubet Y."/>
            <person name="Peccoud J."/>
            <person name="Gilbert C."/>
            <person name="Cordaux R."/>
        </authorList>
    </citation>
    <scope>NUCLEOTIDE SEQUENCE [LARGE SCALE GENOMIC DNA]</scope>
    <source>
        <strain evidence="2">ANa2</strain>
        <tissue evidence="2">Whole body excluding digestive tract and cuticle</tissue>
    </source>
</reference>
<dbReference type="Proteomes" id="UP000326759">
    <property type="component" value="Unassembled WGS sequence"/>
</dbReference>
<evidence type="ECO:0000313" key="2">
    <source>
        <dbReference type="EMBL" id="KAB7500434.1"/>
    </source>
</evidence>
<feature type="compositionally biased region" description="Polar residues" evidence="1">
    <location>
        <begin position="197"/>
        <end position="208"/>
    </location>
</feature>
<dbReference type="AlphaFoldDB" id="A0A5N5T1U4"/>
<evidence type="ECO:0000256" key="1">
    <source>
        <dbReference type="SAM" id="MobiDB-lite"/>
    </source>
</evidence>
<feature type="region of interest" description="Disordered" evidence="1">
    <location>
        <begin position="170"/>
        <end position="248"/>
    </location>
</feature>